<evidence type="ECO:0000313" key="3">
    <source>
        <dbReference type="EMBL" id="MDQ0518020.1"/>
    </source>
</evidence>
<reference evidence="3 4" key="1">
    <citation type="submission" date="2023-07" db="EMBL/GenBank/DDBJ databases">
        <title>Genomic Encyclopedia of Type Strains, Phase IV (KMG-IV): sequencing the most valuable type-strain genomes for metagenomic binning, comparative biology and taxonomic classification.</title>
        <authorList>
            <person name="Goeker M."/>
        </authorList>
    </citation>
    <scope>NUCLEOTIDE SEQUENCE [LARGE SCALE GENOMIC DNA]</scope>
    <source>
        <strain evidence="3 4">B1-1</strain>
    </source>
</reference>
<dbReference type="Proteomes" id="UP001223743">
    <property type="component" value="Unassembled WGS sequence"/>
</dbReference>
<keyword evidence="2" id="KW-0812">Transmembrane</keyword>
<feature type="transmembrane region" description="Helical" evidence="2">
    <location>
        <begin position="287"/>
        <end position="308"/>
    </location>
</feature>
<accession>A0ABU0MAL6</accession>
<comment type="caution">
    <text evidence="3">The sequence shown here is derived from an EMBL/GenBank/DDBJ whole genome shotgun (WGS) entry which is preliminary data.</text>
</comment>
<evidence type="ECO:0000256" key="2">
    <source>
        <dbReference type="SAM" id="Phobius"/>
    </source>
</evidence>
<feature type="compositionally biased region" description="Pro residues" evidence="1">
    <location>
        <begin position="117"/>
        <end position="129"/>
    </location>
</feature>
<feature type="compositionally biased region" description="Basic and acidic residues" evidence="1">
    <location>
        <begin position="206"/>
        <end position="229"/>
    </location>
</feature>
<gene>
    <name evidence="3" type="ORF">QO015_003633</name>
</gene>
<keyword evidence="2" id="KW-0472">Membrane</keyword>
<evidence type="ECO:0008006" key="5">
    <source>
        <dbReference type="Google" id="ProtNLM"/>
    </source>
</evidence>
<evidence type="ECO:0000313" key="4">
    <source>
        <dbReference type="Proteomes" id="UP001223743"/>
    </source>
</evidence>
<keyword evidence="4" id="KW-1185">Reference proteome</keyword>
<organism evidence="3 4">
    <name type="scientific">Kaistia geumhonensis</name>
    <dbReference type="NCBI Taxonomy" id="410839"/>
    <lineage>
        <taxon>Bacteria</taxon>
        <taxon>Pseudomonadati</taxon>
        <taxon>Pseudomonadota</taxon>
        <taxon>Alphaproteobacteria</taxon>
        <taxon>Hyphomicrobiales</taxon>
        <taxon>Kaistiaceae</taxon>
        <taxon>Kaistia</taxon>
    </lineage>
</organism>
<sequence length="611" mass="64717">MTDYYAVLKRAVGGLEHESVDVRRSIYDKARAALLGQLKAITPPLGTAEISRQRLELEEAIRRVEREAAVTAAGPSPARARAAAAAAEAMAAQVMRSPEEDVSEEGAHPAPAAVPQRPAPRATPVPPDFRPGLSAAERTAPPIRAASPESPRADVSPRIDPEDAPRRPLGRGPRQEPVRQEPTLQNAARQDFAAEELPHQEPVFETGRRREPGFDPARDRPDAPRHAEAEDIVAPVAAEERSEWPDDSLDEEQLVADEPVERRPRREKRPRAAQAAASVEKSRSSRLPAIIIGVLVLLMVGGIAALGWSQRARVNDVIGDLISTDKGAAPSAEAPSESGSPKNADRLGDAPAEDVVPRSVRTITATPPAEGTEPDPLAGVMQPDSGAPAADAAPDATEPTAPLPGTDGPVTLPGATAPQSDAAPATTQSTSPGDDLVAQKAILYEQPLNGATSVTALSASVVWKFEPDTPNGPEIVATATVPERDLKVTVNFRKNTDTALPASHLVEVIVDTPAGFPGGGIKAVPALVMKPTEESRGQPLDGAAAKVADGYFWIAFANDGPTMQQNIALLRERNWIDIPIVYDNDQRAILTLEKGTPGQRVFDKAFAAWGN</sequence>
<feature type="compositionally biased region" description="Low complexity" evidence="1">
    <location>
        <begin position="327"/>
        <end position="341"/>
    </location>
</feature>
<feature type="region of interest" description="Disordered" evidence="1">
    <location>
        <begin position="326"/>
        <end position="433"/>
    </location>
</feature>
<proteinExistence type="predicted"/>
<name>A0ABU0MAL6_9HYPH</name>
<feature type="compositionally biased region" description="Acidic residues" evidence="1">
    <location>
        <begin position="245"/>
        <end position="255"/>
    </location>
</feature>
<protein>
    <recommendedName>
        <fullName evidence="5">Transcriptional regulator</fullName>
    </recommendedName>
</protein>
<feature type="compositionally biased region" description="Basic and acidic residues" evidence="1">
    <location>
        <begin position="151"/>
        <end position="166"/>
    </location>
</feature>
<dbReference type="RefSeq" id="WP_266283425.1">
    <property type="nucleotide sequence ID" value="NZ_JAPKNF010000003.1"/>
</dbReference>
<feature type="region of interest" description="Disordered" evidence="1">
    <location>
        <begin position="91"/>
        <end position="282"/>
    </location>
</feature>
<dbReference type="EMBL" id="JAUSWJ010000001">
    <property type="protein sequence ID" value="MDQ0518020.1"/>
    <property type="molecule type" value="Genomic_DNA"/>
</dbReference>
<keyword evidence="2" id="KW-1133">Transmembrane helix</keyword>
<evidence type="ECO:0000256" key="1">
    <source>
        <dbReference type="SAM" id="MobiDB-lite"/>
    </source>
</evidence>
<feature type="compositionally biased region" description="Low complexity" evidence="1">
    <location>
        <begin position="387"/>
        <end position="400"/>
    </location>
</feature>